<keyword evidence="11 13" id="KW-0539">Nucleus</keyword>
<keyword evidence="5 13" id="KW-0548">Nucleotidyltransferase</keyword>
<dbReference type="CDD" id="cd00141">
    <property type="entry name" value="NT_POLXc"/>
    <property type="match status" value="1"/>
</dbReference>
<dbReference type="PROSITE" id="PS00522">
    <property type="entry name" value="DNA_POLYMERASE_X"/>
    <property type="match status" value="1"/>
</dbReference>
<evidence type="ECO:0000259" key="15">
    <source>
        <dbReference type="SMART" id="SM00483"/>
    </source>
</evidence>
<keyword evidence="6" id="KW-0479">Metal-binding</keyword>
<comment type="cofactor">
    <cofactor evidence="1">
        <name>Mg(2+)</name>
        <dbReference type="ChEBI" id="CHEBI:18420"/>
    </cofactor>
</comment>
<accession>A0ABR5B7N8</accession>
<keyword evidence="8" id="KW-0460">Magnesium</keyword>
<dbReference type="InterPro" id="IPR028207">
    <property type="entry name" value="DNA_pol_B_palm_palm"/>
</dbReference>
<evidence type="ECO:0000256" key="5">
    <source>
        <dbReference type="ARBA" id="ARBA00022695"/>
    </source>
</evidence>
<dbReference type="EMBL" id="KN848900">
    <property type="protein sequence ID" value="KIR59620.1"/>
    <property type="molecule type" value="Genomic_DNA"/>
</dbReference>
<comment type="subcellular location">
    <subcellularLocation>
        <location evidence="2 13">Nucleus</location>
    </subcellularLocation>
</comment>
<dbReference type="InterPro" id="IPR027421">
    <property type="entry name" value="DNA_pol_lamdba_lyase_dom_sf"/>
</dbReference>
<comment type="function">
    <text evidence="13">DNA polymerase that functions in several pathways of DNA repair. Involved in base excision repair (BER) responsible for repair of lesions that give rise to abasic (AP) sites in DNA. Also contributes to DNA double-strand break repair by non-homologous end joining and homologous recombination. Has both template-dependent and template-independent (terminal transferase) DNA polymerase activities. Has also a 5'-deoxyribose-5-phosphate lyase (dRP lyase) activity.</text>
</comment>
<dbReference type="Gene3D" id="3.30.210.10">
    <property type="entry name" value="DNA polymerase, thumb domain"/>
    <property type="match status" value="1"/>
</dbReference>
<evidence type="ECO:0000256" key="6">
    <source>
        <dbReference type="ARBA" id="ARBA00022723"/>
    </source>
</evidence>
<evidence type="ECO:0000256" key="1">
    <source>
        <dbReference type="ARBA" id="ARBA00001946"/>
    </source>
</evidence>
<dbReference type="SMART" id="SM00483">
    <property type="entry name" value="POLXc"/>
    <property type="match status" value="1"/>
</dbReference>
<reference evidence="16 17" key="1">
    <citation type="submission" date="2015-01" db="EMBL/GenBank/DDBJ databases">
        <title>The Genome Sequence of Cryptococcus gattii CA1873.</title>
        <authorList>
            <consortium name="The Broad Institute Genomics Platform"/>
            <person name="Cuomo C."/>
            <person name="Litvintseva A."/>
            <person name="Chen Y."/>
            <person name="Heitman J."/>
            <person name="Sun S."/>
            <person name="Springer D."/>
            <person name="Dromer F."/>
            <person name="Young S."/>
            <person name="Zeng Q."/>
            <person name="Gargeya S."/>
            <person name="Abouelleil A."/>
            <person name="Alvarado L."/>
            <person name="Chapman S.B."/>
            <person name="Gainer-Dewar J."/>
            <person name="Goldberg J."/>
            <person name="Griggs A."/>
            <person name="Gujja S."/>
            <person name="Hansen M."/>
            <person name="Howarth C."/>
            <person name="Imamovic A."/>
            <person name="Larimer J."/>
            <person name="Murphy C."/>
            <person name="Naylor J."/>
            <person name="Pearson M."/>
            <person name="Priest M."/>
            <person name="Roberts A."/>
            <person name="Saif S."/>
            <person name="Shea T."/>
            <person name="Sykes S."/>
            <person name="Wortman J."/>
            <person name="Nusbaum C."/>
            <person name="Birren B."/>
        </authorList>
    </citation>
    <scope>NUCLEOTIDE SEQUENCE [LARGE SCALE GENOMIC DNA]</scope>
    <source>
        <strain evidence="16 17">CA1873</strain>
    </source>
</reference>
<evidence type="ECO:0000256" key="11">
    <source>
        <dbReference type="ARBA" id="ARBA00023242"/>
    </source>
</evidence>
<dbReference type="InterPro" id="IPR019843">
    <property type="entry name" value="DNA_pol-X_BS"/>
</dbReference>
<organism evidence="16 17">
    <name type="scientific">Cryptococcus bacillisporus CA1873</name>
    <dbReference type="NCBI Taxonomy" id="1296111"/>
    <lineage>
        <taxon>Eukaryota</taxon>
        <taxon>Fungi</taxon>
        <taxon>Dikarya</taxon>
        <taxon>Basidiomycota</taxon>
        <taxon>Agaricomycotina</taxon>
        <taxon>Tremellomycetes</taxon>
        <taxon>Tremellales</taxon>
        <taxon>Cryptococcaceae</taxon>
        <taxon>Cryptococcus</taxon>
        <taxon>Cryptococcus gattii species complex</taxon>
    </lineage>
</organism>
<sequence length="556" mass="63651">MPSRPPIHPYTSSSTSTGVHGDQKATPHQLYKFFANLTFHVVVAKLEDDLPRIYECIDELGGKCVRPEDAWVIITALKGRQRLLRSLEEKWIKTKPIVDVNYIFDTYQACLEHAVSPKTSTPKLSPRDDYLLHFLPKGKFPIKSSNTDSGHANISQPSAKRRKVNDGYVATYRDDMTPLKEDVRLEDIPSSCAQRPCPLVCINQDIVNAIKPIFEEREFEEAQQKNSNVLSYRRSLSMLKSVPRRITSGKEALRLQGVGEKVASRIDEFLQTGEIAESQEILASPRYNALQTFASVYTIGHFRAKELYERHHCLTLEDVKRYFADMEKDGEAKQGRGKDKRRMRGGMKEYEIVEEWMKLKNELDQKEEVEEIASCVLENLEAFIPNCEYTICGGYRRGKTQSSDVDIVFRPPKDDQDIGLLRALYLRLSELGIVTHVLHVTHRDPNQPIRAAAQNFDNLDKAFVIFKLPGKGRLHRRVDLISAPRDRYASAVLSWTGSMMFERDLKRYAENETGHKFRAGLIKIATGEEINLETEREIFDYLGLRYIPPELRNADG</sequence>
<keyword evidence="9 13" id="KW-0239">DNA-directed DNA polymerase</keyword>
<feature type="domain" description="DNA-directed DNA polymerase X" evidence="15">
    <location>
        <begin position="201"/>
        <end position="553"/>
    </location>
</feature>
<dbReference type="Gene3D" id="1.10.150.110">
    <property type="entry name" value="DNA polymerase beta, N-terminal domain-like"/>
    <property type="match status" value="1"/>
</dbReference>
<dbReference type="InterPro" id="IPR010996">
    <property type="entry name" value="HHH_MUS81"/>
</dbReference>
<evidence type="ECO:0000313" key="16">
    <source>
        <dbReference type="EMBL" id="KIR59620.1"/>
    </source>
</evidence>
<dbReference type="SUPFAM" id="SSF81301">
    <property type="entry name" value="Nucleotidyltransferase"/>
    <property type="match status" value="1"/>
</dbReference>
<comment type="similarity">
    <text evidence="3 13">Belongs to the DNA polymerase type-X family.</text>
</comment>
<dbReference type="InterPro" id="IPR037160">
    <property type="entry name" value="DNA_Pol_thumb_sf"/>
</dbReference>
<dbReference type="PANTHER" id="PTHR11276:SF42">
    <property type="entry name" value="DNA POLYMERASE BETA"/>
    <property type="match status" value="1"/>
</dbReference>
<dbReference type="InterPro" id="IPR002008">
    <property type="entry name" value="DNA_pol_X_beta-like"/>
</dbReference>
<evidence type="ECO:0000256" key="2">
    <source>
        <dbReference type="ARBA" id="ARBA00004123"/>
    </source>
</evidence>
<dbReference type="InterPro" id="IPR043519">
    <property type="entry name" value="NT_sf"/>
</dbReference>
<dbReference type="Pfam" id="PF14792">
    <property type="entry name" value="DNA_pol_B_palm"/>
    <property type="match status" value="1"/>
</dbReference>
<evidence type="ECO:0000256" key="14">
    <source>
        <dbReference type="SAM" id="MobiDB-lite"/>
    </source>
</evidence>
<keyword evidence="17" id="KW-1185">Reference proteome</keyword>
<comment type="catalytic activity">
    <reaction evidence="12 13">
        <text>DNA(n) + a 2'-deoxyribonucleoside 5'-triphosphate = DNA(n+1) + diphosphate</text>
        <dbReference type="Rhea" id="RHEA:22508"/>
        <dbReference type="Rhea" id="RHEA-COMP:17339"/>
        <dbReference type="Rhea" id="RHEA-COMP:17340"/>
        <dbReference type="ChEBI" id="CHEBI:33019"/>
        <dbReference type="ChEBI" id="CHEBI:61560"/>
        <dbReference type="ChEBI" id="CHEBI:173112"/>
        <dbReference type="EC" id="2.7.7.7"/>
    </reaction>
</comment>
<evidence type="ECO:0000256" key="12">
    <source>
        <dbReference type="ARBA" id="ARBA00049244"/>
    </source>
</evidence>
<dbReference type="EC" id="2.7.7.7" evidence="13"/>
<dbReference type="Pfam" id="PF14716">
    <property type="entry name" value="HHH_8"/>
    <property type="match status" value="1"/>
</dbReference>
<protein>
    <recommendedName>
        <fullName evidence="13">DNA polymerase</fullName>
        <ecNumber evidence="13">2.7.7.7</ecNumber>
    </recommendedName>
</protein>
<keyword evidence="10 13" id="KW-0234">DNA repair</keyword>
<gene>
    <name evidence="16" type="ORF">I314_04615</name>
</gene>
<dbReference type="Gene3D" id="3.30.460.10">
    <property type="entry name" value="Beta Polymerase, domain 2"/>
    <property type="match status" value="1"/>
</dbReference>
<proteinExistence type="inferred from homology"/>
<evidence type="ECO:0000256" key="7">
    <source>
        <dbReference type="ARBA" id="ARBA00022763"/>
    </source>
</evidence>
<evidence type="ECO:0000256" key="10">
    <source>
        <dbReference type="ARBA" id="ARBA00023204"/>
    </source>
</evidence>
<feature type="region of interest" description="Disordered" evidence="14">
    <location>
        <begin position="1"/>
        <end position="23"/>
    </location>
</feature>
<dbReference type="InterPro" id="IPR029398">
    <property type="entry name" value="PolB_thumb"/>
</dbReference>
<dbReference type="PANTHER" id="PTHR11276">
    <property type="entry name" value="DNA POLYMERASE TYPE-X FAMILY MEMBER"/>
    <property type="match status" value="1"/>
</dbReference>
<dbReference type="Proteomes" id="UP000053800">
    <property type="component" value="Unassembled WGS sequence"/>
</dbReference>
<keyword evidence="7 13" id="KW-0227">DNA damage</keyword>
<dbReference type="SUPFAM" id="SSF47802">
    <property type="entry name" value="DNA polymerase beta, N-terminal domain-like"/>
    <property type="match status" value="1"/>
</dbReference>
<keyword evidence="4 13" id="KW-0808">Transferase</keyword>
<dbReference type="InterPro" id="IPR002054">
    <property type="entry name" value="DNA-dir_DNA_pol_X"/>
</dbReference>
<dbReference type="Pfam" id="PF14791">
    <property type="entry name" value="DNA_pol_B_thumb"/>
    <property type="match status" value="1"/>
</dbReference>
<evidence type="ECO:0000256" key="9">
    <source>
        <dbReference type="ARBA" id="ARBA00022932"/>
    </source>
</evidence>
<evidence type="ECO:0000256" key="13">
    <source>
        <dbReference type="RuleBase" id="RU366014"/>
    </source>
</evidence>
<name>A0ABR5B7N8_CRYGA</name>
<evidence type="ECO:0000256" key="8">
    <source>
        <dbReference type="ARBA" id="ARBA00022842"/>
    </source>
</evidence>
<evidence type="ECO:0000256" key="3">
    <source>
        <dbReference type="ARBA" id="ARBA00008323"/>
    </source>
</evidence>
<dbReference type="PRINTS" id="PR00869">
    <property type="entry name" value="DNAPOLX"/>
</dbReference>
<evidence type="ECO:0000256" key="4">
    <source>
        <dbReference type="ARBA" id="ARBA00022679"/>
    </source>
</evidence>
<dbReference type="InterPro" id="IPR022312">
    <property type="entry name" value="DNA_pol_X"/>
</dbReference>
<evidence type="ECO:0000313" key="17">
    <source>
        <dbReference type="Proteomes" id="UP000053800"/>
    </source>
</evidence>
<dbReference type="PRINTS" id="PR00870">
    <property type="entry name" value="DNAPOLXBETA"/>
</dbReference>